<sequence>MADTTTSQILNLPAELRIQIYSHLIQIAVASSSPYRAAALERGFSSGVGHITLLQDGPTWRSVTIAKPPGFSFLAPAILRVSKSIHNEVMDFLYSNILWVINIQTLRPIAPPFFSMDTKRSGIAASPDKKSMFMQWIAHVHIRQHIRPEEDLVQKAQALRSLLGCLNPRRKSSQVTLQFDSIHLVHDPEYPRTKKPEYNWQLYENELKSMRLGHEPQFKVSHYWLEAEGQERFDQLAAPLGGKVNSQYYIYW</sequence>
<evidence type="ECO:0000313" key="2">
    <source>
        <dbReference type="Proteomes" id="UP001056384"/>
    </source>
</evidence>
<organism evidence="1 2">
    <name type="scientific">Septoria linicola</name>
    <dbReference type="NCBI Taxonomy" id="215465"/>
    <lineage>
        <taxon>Eukaryota</taxon>
        <taxon>Fungi</taxon>
        <taxon>Dikarya</taxon>
        <taxon>Ascomycota</taxon>
        <taxon>Pezizomycotina</taxon>
        <taxon>Dothideomycetes</taxon>
        <taxon>Dothideomycetidae</taxon>
        <taxon>Mycosphaerellales</taxon>
        <taxon>Mycosphaerellaceae</taxon>
        <taxon>Septoria</taxon>
    </lineage>
</organism>
<keyword evidence="2" id="KW-1185">Reference proteome</keyword>
<accession>A0A9Q9AZ84</accession>
<dbReference type="EMBL" id="CP099423">
    <property type="protein sequence ID" value="USW54748.1"/>
    <property type="molecule type" value="Genomic_DNA"/>
</dbReference>
<proteinExistence type="predicted"/>
<reference evidence="1" key="1">
    <citation type="submission" date="2022-06" db="EMBL/GenBank/DDBJ databases">
        <title>Complete genome sequences of two strains of the flax pathogen Septoria linicola.</title>
        <authorList>
            <person name="Lapalu N."/>
            <person name="Simon A."/>
            <person name="Demenou B."/>
            <person name="Paumier D."/>
            <person name="Guillot M.-P."/>
            <person name="Gout L."/>
            <person name="Valade R."/>
        </authorList>
    </citation>
    <scope>NUCLEOTIDE SEQUENCE</scope>
    <source>
        <strain evidence="1">SE15195</strain>
    </source>
</reference>
<dbReference type="AlphaFoldDB" id="A0A9Q9AZ84"/>
<evidence type="ECO:0000313" key="1">
    <source>
        <dbReference type="EMBL" id="USW54748.1"/>
    </source>
</evidence>
<gene>
    <name evidence="1" type="ORF">Slin15195_G080670</name>
</gene>
<dbReference type="Proteomes" id="UP001056384">
    <property type="component" value="Chromosome 6"/>
</dbReference>
<protein>
    <submittedName>
        <fullName evidence="1">Uncharacterized protein</fullName>
    </submittedName>
</protein>
<name>A0A9Q9AZ84_9PEZI</name>